<dbReference type="OrthoDB" id="442176at2759"/>
<dbReference type="EMBL" id="KL648070">
    <property type="protein sequence ID" value="KEY72570.1"/>
    <property type="molecule type" value="Genomic_DNA"/>
</dbReference>
<dbReference type="Pfam" id="PF00406">
    <property type="entry name" value="ADK"/>
    <property type="match status" value="1"/>
</dbReference>
<dbReference type="GO" id="GO:0019205">
    <property type="term" value="F:nucleobase-containing compound kinase activity"/>
    <property type="evidence" value="ECO:0007669"/>
    <property type="project" value="InterPro"/>
</dbReference>
<dbReference type="PANTHER" id="PTHR23359">
    <property type="entry name" value="NUCLEOTIDE KINASE"/>
    <property type="match status" value="1"/>
</dbReference>
<evidence type="ECO:0000256" key="1">
    <source>
        <dbReference type="ARBA" id="ARBA00022679"/>
    </source>
</evidence>
<dbReference type="Proteomes" id="UP000028045">
    <property type="component" value="Unassembled WGS sequence"/>
</dbReference>
<keyword evidence="6" id="KW-1185">Reference proteome</keyword>
<accession>A0A084B4U1</accession>
<protein>
    <recommendedName>
        <fullName evidence="7">Adenylate kinase</fullName>
    </recommendedName>
</protein>
<keyword evidence="3 4" id="KW-0418">Kinase</keyword>
<evidence type="ECO:0000256" key="4">
    <source>
        <dbReference type="RuleBase" id="RU003330"/>
    </source>
</evidence>
<gene>
    <name evidence="5" type="ORF">S7711_05640</name>
</gene>
<keyword evidence="2" id="KW-0547">Nucleotide-binding</keyword>
<dbReference type="Gene3D" id="3.40.50.300">
    <property type="entry name" value="P-loop containing nucleotide triphosphate hydrolases"/>
    <property type="match status" value="1"/>
</dbReference>
<dbReference type="HOGENOM" id="CLU_1403269_0_0_1"/>
<dbReference type="PRINTS" id="PR00094">
    <property type="entry name" value="ADENYLTKNASE"/>
</dbReference>
<reference evidence="5 6" key="1">
    <citation type="journal article" date="2014" name="BMC Genomics">
        <title>Comparative genome sequencing reveals chemotype-specific gene clusters in the toxigenic black mold Stachybotrys.</title>
        <authorList>
            <person name="Semeiks J."/>
            <person name="Borek D."/>
            <person name="Otwinowski Z."/>
            <person name="Grishin N.V."/>
        </authorList>
    </citation>
    <scope>NUCLEOTIDE SEQUENCE [LARGE SCALE GENOMIC DNA]</scope>
    <source>
        <strain evidence="6">CBS 109288 / IBT 7711</strain>
    </source>
</reference>
<sequence length="194" mass="22069">MIFVIGPPGSGKGTLCSLVEGTRNWSGYAHRHLSVGDYLRTLCGRERPPESLLYNCDVIRTYIQHNKVIPGDLLVPIVQYKMTITPNGFDADTMWLIDGLPRSLEQALAFDGLLGMPLKVIILECDPEIAKARFLLRGREPADDEERFYTRYDDYLQNLREIHQHYGKITKIVRVDGSREECLDAFLGALWEGQ</sequence>
<keyword evidence="1 4" id="KW-0808">Transferase</keyword>
<evidence type="ECO:0000313" key="5">
    <source>
        <dbReference type="EMBL" id="KEY72570.1"/>
    </source>
</evidence>
<evidence type="ECO:0000313" key="6">
    <source>
        <dbReference type="Proteomes" id="UP000028045"/>
    </source>
</evidence>
<dbReference type="AlphaFoldDB" id="A0A084B4U1"/>
<name>A0A084B4U1_STACB</name>
<evidence type="ECO:0000256" key="3">
    <source>
        <dbReference type="ARBA" id="ARBA00022777"/>
    </source>
</evidence>
<dbReference type="GO" id="GO:0005524">
    <property type="term" value="F:ATP binding"/>
    <property type="evidence" value="ECO:0007669"/>
    <property type="project" value="InterPro"/>
</dbReference>
<proteinExistence type="inferred from homology"/>
<dbReference type="GO" id="GO:0006139">
    <property type="term" value="P:nucleobase-containing compound metabolic process"/>
    <property type="evidence" value="ECO:0007669"/>
    <property type="project" value="InterPro"/>
</dbReference>
<dbReference type="InterPro" id="IPR027417">
    <property type="entry name" value="P-loop_NTPase"/>
</dbReference>
<dbReference type="CDD" id="cd01428">
    <property type="entry name" value="ADK"/>
    <property type="match status" value="1"/>
</dbReference>
<evidence type="ECO:0008006" key="7">
    <source>
        <dbReference type="Google" id="ProtNLM"/>
    </source>
</evidence>
<dbReference type="SUPFAM" id="SSF52540">
    <property type="entry name" value="P-loop containing nucleoside triphosphate hydrolases"/>
    <property type="match status" value="1"/>
</dbReference>
<organism evidence="5 6">
    <name type="scientific">Stachybotrys chartarum (strain CBS 109288 / IBT 7711)</name>
    <name type="common">Toxic black mold</name>
    <name type="synonym">Stilbospora chartarum</name>
    <dbReference type="NCBI Taxonomy" id="1280523"/>
    <lineage>
        <taxon>Eukaryota</taxon>
        <taxon>Fungi</taxon>
        <taxon>Dikarya</taxon>
        <taxon>Ascomycota</taxon>
        <taxon>Pezizomycotina</taxon>
        <taxon>Sordariomycetes</taxon>
        <taxon>Hypocreomycetidae</taxon>
        <taxon>Hypocreales</taxon>
        <taxon>Stachybotryaceae</taxon>
        <taxon>Stachybotrys</taxon>
    </lineage>
</organism>
<evidence type="ECO:0000256" key="2">
    <source>
        <dbReference type="ARBA" id="ARBA00022741"/>
    </source>
</evidence>
<dbReference type="InterPro" id="IPR000850">
    <property type="entry name" value="Adenylat/UMP-CMP_kin"/>
</dbReference>
<comment type="similarity">
    <text evidence="4">Belongs to the adenylate kinase family.</text>
</comment>